<dbReference type="PANTHER" id="PTHR42756">
    <property type="entry name" value="TRANSCRIPTIONAL REGULATOR, MARR"/>
    <property type="match status" value="1"/>
</dbReference>
<protein>
    <submittedName>
        <fullName evidence="5">MarR family transcriptional regulator</fullName>
    </submittedName>
</protein>
<dbReference type="Proteomes" id="UP001200430">
    <property type="component" value="Unassembled WGS sequence"/>
</dbReference>
<dbReference type="PROSITE" id="PS01117">
    <property type="entry name" value="HTH_MARR_1"/>
    <property type="match status" value="1"/>
</dbReference>
<feature type="domain" description="HTH marR-type" evidence="4">
    <location>
        <begin position="1"/>
        <end position="136"/>
    </location>
</feature>
<comment type="caution">
    <text evidence="5">The sequence shown here is derived from an EMBL/GenBank/DDBJ whole genome shotgun (WGS) entry which is preliminary data.</text>
</comment>
<dbReference type="Pfam" id="PF01047">
    <property type="entry name" value="MarR"/>
    <property type="match status" value="1"/>
</dbReference>
<dbReference type="SUPFAM" id="SSF46785">
    <property type="entry name" value="Winged helix' DNA-binding domain"/>
    <property type="match status" value="1"/>
</dbReference>
<dbReference type="RefSeq" id="WP_236100164.1">
    <property type="nucleotide sequence ID" value="NZ_JAKGUD010000016.1"/>
</dbReference>
<dbReference type="InterPro" id="IPR036390">
    <property type="entry name" value="WH_DNA-bd_sf"/>
</dbReference>
<keyword evidence="6" id="KW-1185">Reference proteome</keyword>
<keyword evidence="3" id="KW-0804">Transcription</keyword>
<evidence type="ECO:0000256" key="3">
    <source>
        <dbReference type="ARBA" id="ARBA00023163"/>
    </source>
</evidence>
<proteinExistence type="predicted"/>
<evidence type="ECO:0000256" key="2">
    <source>
        <dbReference type="ARBA" id="ARBA00023125"/>
    </source>
</evidence>
<gene>
    <name evidence="5" type="ORF">L2W38_11635</name>
</gene>
<keyword evidence="1" id="KW-0805">Transcription regulation</keyword>
<dbReference type="InterPro" id="IPR036388">
    <property type="entry name" value="WH-like_DNA-bd_sf"/>
</dbReference>
<name>A0ABS9EUN8_9BACT</name>
<reference evidence="5 6" key="1">
    <citation type="submission" date="2022-01" db="EMBL/GenBank/DDBJ databases">
        <title>Dethiosulfovibrio faecalis sp. nov., a novel proteolytic, non-sulfur-reducing bacterium isolated from a marine aquaculture solid waste bioreactor.</title>
        <authorList>
            <person name="Grabowski S."/>
            <person name="Apolinario E."/>
            <person name="Schneider N."/>
            <person name="Marshall C.W."/>
            <person name="Sowers K.R."/>
        </authorList>
    </citation>
    <scope>NUCLEOTIDE SEQUENCE [LARGE SCALE GENOMIC DNA]</scope>
    <source>
        <strain evidence="5 6">DSM 12537</strain>
    </source>
</reference>
<keyword evidence="2" id="KW-0238">DNA-binding</keyword>
<dbReference type="Gene3D" id="1.10.10.10">
    <property type="entry name" value="Winged helix-like DNA-binding domain superfamily/Winged helix DNA-binding domain"/>
    <property type="match status" value="1"/>
</dbReference>
<dbReference type="PRINTS" id="PR00598">
    <property type="entry name" value="HTHMARR"/>
</dbReference>
<dbReference type="PROSITE" id="PS50995">
    <property type="entry name" value="HTH_MARR_2"/>
    <property type="match status" value="1"/>
</dbReference>
<dbReference type="SMART" id="SM00347">
    <property type="entry name" value="HTH_MARR"/>
    <property type="match status" value="1"/>
</dbReference>
<dbReference type="EMBL" id="JAKGUD010000016">
    <property type="protein sequence ID" value="MCF4143463.1"/>
    <property type="molecule type" value="Genomic_DNA"/>
</dbReference>
<evidence type="ECO:0000313" key="5">
    <source>
        <dbReference type="EMBL" id="MCF4143463.1"/>
    </source>
</evidence>
<evidence type="ECO:0000313" key="6">
    <source>
        <dbReference type="Proteomes" id="UP001200430"/>
    </source>
</evidence>
<accession>A0ABS9EUN8</accession>
<sequence>MKNPMGRWISIIHRLSHSYMSTAISPEEIGCGEFGALFCLNSMDQDLPSQEELREKLEMDKGALARTLAGMEDKGLITRERDRSDRRILRLGLTSKGKSLVEKKISAMDRWNEAISEGIDEGDLETTARTMERMAKNAVAFRERGWKKKTEGEISE</sequence>
<dbReference type="InterPro" id="IPR023187">
    <property type="entry name" value="Tscrpt_reg_MarR-type_CS"/>
</dbReference>
<evidence type="ECO:0000256" key="1">
    <source>
        <dbReference type="ARBA" id="ARBA00023015"/>
    </source>
</evidence>
<organism evidence="5 6">
    <name type="scientific">Dethiosulfovibrio marinus</name>
    <dbReference type="NCBI Taxonomy" id="133532"/>
    <lineage>
        <taxon>Bacteria</taxon>
        <taxon>Thermotogati</taxon>
        <taxon>Synergistota</taxon>
        <taxon>Synergistia</taxon>
        <taxon>Synergistales</taxon>
        <taxon>Dethiosulfovibrionaceae</taxon>
        <taxon>Dethiosulfovibrio</taxon>
    </lineage>
</organism>
<dbReference type="InterPro" id="IPR000835">
    <property type="entry name" value="HTH_MarR-typ"/>
</dbReference>
<dbReference type="PANTHER" id="PTHR42756:SF1">
    <property type="entry name" value="TRANSCRIPTIONAL REPRESSOR OF EMRAB OPERON"/>
    <property type="match status" value="1"/>
</dbReference>
<evidence type="ECO:0000259" key="4">
    <source>
        <dbReference type="PROSITE" id="PS50995"/>
    </source>
</evidence>